<evidence type="ECO:0000256" key="2">
    <source>
        <dbReference type="ARBA" id="ARBA00004370"/>
    </source>
</evidence>
<reference evidence="11 12" key="1">
    <citation type="journal article" date="2006" name="Proc. Natl. Acad. Sci. U.S.A.">
        <title>Evolution of sensory complexity recorded in a myxobacterial genome.</title>
        <authorList>
            <person name="Goldman B.S."/>
            <person name="Nierman W.C."/>
            <person name="Kaiser D."/>
            <person name="Slater S.C."/>
            <person name="Durkin A.S."/>
            <person name="Eisen J.A."/>
            <person name="Ronning C.M."/>
            <person name="Barbazuk W.B."/>
            <person name="Blanchard M."/>
            <person name="Field C."/>
            <person name="Halling C."/>
            <person name="Hinkle G."/>
            <person name="Iartchuk O."/>
            <person name="Kim H.S."/>
            <person name="Mackenzie C."/>
            <person name="Madupu R."/>
            <person name="Miller N."/>
            <person name="Shvartsbeyn A."/>
            <person name="Sullivan S.A."/>
            <person name="Vaudin M."/>
            <person name="Wiegand R."/>
            <person name="Kaplan H.B."/>
        </authorList>
    </citation>
    <scope>NUCLEOTIDE SEQUENCE [LARGE SCALE GENOMIC DNA]</scope>
    <source>
        <strain evidence="12">DK1622</strain>
    </source>
</reference>
<protein>
    <recommendedName>
        <fullName evidence="3">histidine kinase</fullName>
        <ecNumber evidence="3">2.7.13.3</ecNumber>
    </recommendedName>
</protein>
<feature type="domain" description="HAMP" evidence="10">
    <location>
        <begin position="211"/>
        <end position="263"/>
    </location>
</feature>
<dbReference type="SUPFAM" id="SSF47384">
    <property type="entry name" value="Homodimeric domain of signal transducing histidine kinase"/>
    <property type="match status" value="1"/>
</dbReference>
<dbReference type="InterPro" id="IPR005467">
    <property type="entry name" value="His_kinase_dom"/>
</dbReference>
<keyword evidence="12" id="KW-1185">Reference proteome</keyword>
<keyword evidence="8" id="KW-0812">Transmembrane</keyword>
<dbReference type="KEGG" id="mxa:MXAN_6053"/>
<dbReference type="EC" id="2.7.13.3" evidence="3"/>
<dbReference type="InterPro" id="IPR003661">
    <property type="entry name" value="HisK_dim/P_dom"/>
</dbReference>
<dbReference type="InterPro" id="IPR036097">
    <property type="entry name" value="HisK_dim/P_sf"/>
</dbReference>
<evidence type="ECO:0000313" key="12">
    <source>
        <dbReference type="Proteomes" id="UP000002402"/>
    </source>
</evidence>
<dbReference type="CDD" id="cd06225">
    <property type="entry name" value="HAMP"/>
    <property type="match status" value="1"/>
</dbReference>
<gene>
    <name evidence="11" type="ordered locus">MXAN_6053</name>
</gene>
<dbReference type="CDD" id="cd00082">
    <property type="entry name" value="HisKA"/>
    <property type="match status" value="1"/>
</dbReference>
<dbReference type="PANTHER" id="PTHR43711">
    <property type="entry name" value="TWO-COMPONENT HISTIDINE KINASE"/>
    <property type="match status" value="1"/>
</dbReference>
<dbReference type="Gene3D" id="1.10.287.130">
    <property type="match status" value="1"/>
</dbReference>
<dbReference type="PRINTS" id="PR00344">
    <property type="entry name" value="BCTRLSENSOR"/>
</dbReference>
<dbReference type="HOGENOM" id="CLU_000445_89_6_7"/>
<dbReference type="Pfam" id="PF02518">
    <property type="entry name" value="HATPase_c"/>
    <property type="match status" value="1"/>
</dbReference>
<evidence type="ECO:0000313" key="11">
    <source>
        <dbReference type="EMBL" id="ABF92466.1"/>
    </source>
</evidence>
<evidence type="ECO:0000256" key="5">
    <source>
        <dbReference type="ARBA" id="ARBA00022679"/>
    </source>
</evidence>
<evidence type="ECO:0000259" key="10">
    <source>
        <dbReference type="PROSITE" id="PS50885"/>
    </source>
</evidence>
<dbReference type="InterPro" id="IPR003660">
    <property type="entry name" value="HAMP_dom"/>
</dbReference>
<dbReference type="InterPro" id="IPR050736">
    <property type="entry name" value="Sensor_HK_Regulatory"/>
</dbReference>
<dbReference type="SMART" id="SM00388">
    <property type="entry name" value="HisKA"/>
    <property type="match status" value="1"/>
</dbReference>
<dbReference type="PANTHER" id="PTHR43711:SF1">
    <property type="entry name" value="HISTIDINE KINASE 1"/>
    <property type="match status" value="1"/>
</dbReference>
<dbReference type="InterPro" id="IPR003594">
    <property type="entry name" value="HATPase_dom"/>
</dbReference>
<dbReference type="GO" id="GO:0016020">
    <property type="term" value="C:membrane"/>
    <property type="evidence" value="ECO:0007669"/>
    <property type="project" value="UniProtKB-SubCell"/>
</dbReference>
<dbReference type="Pfam" id="PF00512">
    <property type="entry name" value="HisKA"/>
    <property type="match status" value="1"/>
</dbReference>
<evidence type="ECO:0000256" key="7">
    <source>
        <dbReference type="ARBA" id="ARBA00023012"/>
    </source>
</evidence>
<feature type="transmembrane region" description="Helical" evidence="8">
    <location>
        <begin position="33"/>
        <end position="55"/>
    </location>
</feature>
<feature type="transmembrane region" description="Helical" evidence="8">
    <location>
        <begin position="189"/>
        <end position="209"/>
    </location>
</feature>
<dbReference type="InterPro" id="IPR004358">
    <property type="entry name" value="Sig_transdc_His_kin-like_C"/>
</dbReference>
<comment type="subcellular location">
    <subcellularLocation>
        <location evidence="2">Membrane</location>
    </subcellularLocation>
</comment>
<dbReference type="Gene3D" id="3.30.565.10">
    <property type="entry name" value="Histidine kinase-like ATPase, C-terminal domain"/>
    <property type="match status" value="1"/>
</dbReference>
<dbReference type="CDD" id="cd00075">
    <property type="entry name" value="HATPase"/>
    <property type="match status" value="1"/>
</dbReference>
<dbReference type="Gene3D" id="6.10.340.10">
    <property type="match status" value="1"/>
</dbReference>
<evidence type="ECO:0000256" key="6">
    <source>
        <dbReference type="ARBA" id="ARBA00022777"/>
    </source>
</evidence>
<feature type="domain" description="Histidine kinase" evidence="9">
    <location>
        <begin position="271"/>
        <end position="485"/>
    </location>
</feature>
<dbReference type="Proteomes" id="UP000002402">
    <property type="component" value="Chromosome"/>
</dbReference>
<name>Q1CZI5_MYXXD</name>
<dbReference type="SUPFAM" id="SSF55874">
    <property type="entry name" value="ATPase domain of HSP90 chaperone/DNA topoisomerase II/histidine kinase"/>
    <property type="match status" value="1"/>
</dbReference>
<evidence type="ECO:0000256" key="1">
    <source>
        <dbReference type="ARBA" id="ARBA00000085"/>
    </source>
</evidence>
<organism evidence="11 12">
    <name type="scientific">Myxococcus xanthus (strain DK1622)</name>
    <dbReference type="NCBI Taxonomy" id="246197"/>
    <lineage>
        <taxon>Bacteria</taxon>
        <taxon>Pseudomonadati</taxon>
        <taxon>Myxococcota</taxon>
        <taxon>Myxococcia</taxon>
        <taxon>Myxococcales</taxon>
        <taxon>Cystobacterineae</taxon>
        <taxon>Myxococcaceae</taxon>
        <taxon>Myxococcus</taxon>
    </lineage>
</organism>
<evidence type="ECO:0000256" key="4">
    <source>
        <dbReference type="ARBA" id="ARBA00022553"/>
    </source>
</evidence>
<keyword evidence="6 11" id="KW-0418">Kinase</keyword>
<keyword evidence="5" id="KW-0808">Transferase</keyword>
<dbReference type="PROSITE" id="PS50885">
    <property type="entry name" value="HAMP"/>
    <property type="match status" value="1"/>
</dbReference>
<dbReference type="GO" id="GO:0000155">
    <property type="term" value="F:phosphorelay sensor kinase activity"/>
    <property type="evidence" value="ECO:0007669"/>
    <property type="project" value="InterPro"/>
</dbReference>
<comment type="catalytic activity">
    <reaction evidence="1">
        <text>ATP + protein L-histidine = ADP + protein N-phospho-L-histidine.</text>
        <dbReference type="EC" id="2.7.13.3"/>
    </reaction>
</comment>
<dbReference type="STRING" id="246197.MXAN_6053"/>
<keyword evidence="7" id="KW-0902">Two-component regulatory system</keyword>
<keyword evidence="8" id="KW-1133">Transmembrane helix</keyword>
<dbReference type="FunFam" id="3.30.565.10:FF:000006">
    <property type="entry name" value="Sensor histidine kinase WalK"/>
    <property type="match status" value="1"/>
</dbReference>
<dbReference type="AlphaFoldDB" id="Q1CZI5"/>
<dbReference type="InterPro" id="IPR036890">
    <property type="entry name" value="HATPase_C_sf"/>
</dbReference>
<dbReference type="eggNOG" id="COG2205">
    <property type="taxonomic scope" value="Bacteria"/>
</dbReference>
<keyword evidence="8" id="KW-0472">Membrane</keyword>
<proteinExistence type="predicted"/>
<evidence type="ECO:0000256" key="3">
    <source>
        <dbReference type="ARBA" id="ARBA00012438"/>
    </source>
</evidence>
<dbReference type="EMBL" id="CP000113">
    <property type="protein sequence ID" value="ABF92466.1"/>
    <property type="molecule type" value="Genomic_DNA"/>
</dbReference>
<dbReference type="SMART" id="SM00387">
    <property type="entry name" value="HATPase_c"/>
    <property type="match status" value="1"/>
</dbReference>
<evidence type="ECO:0000256" key="8">
    <source>
        <dbReference type="SAM" id="Phobius"/>
    </source>
</evidence>
<evidence type="ECO:0000259" key="9">
    <source>
        <dbReference type="PROSITE" id="PS50109"/>
    </source>
</evidence>
<dbReference type="EnsemblBacteria" id="ABF92466">
    <property type="protein sequence ID" value="ABF92466"/>
    <property type="gene ID" value="MXAN_6053"/>
</dbReference>
<keyword evidence="4" id="KW-0597">Phosphoprotein</keyword>
<dbReference type="PROSITE" id="PS50109">
    <property type="entry name" value="HIS_KIN"/>
    <property type="match status" value="1"/>
</dbReference>
<accession>Q1CZI5</accession>
<sequence length="485" mass="52870">MPFAGGRGGMPVRATHQVGWCFPLEGVMRLRTFLTLGAVLLAVLGLGSAGGLFWMTTLLQRQTTSLIDAAERVRAAAELEFTLLLLQYAHEVEGIGPTDIGPPVGVDALVREVPERLAHVEMYTETEAERGLVAASRASVEAYLNAPEPDRRRRLAQAVDATRAVMDSSIARARMARDEATAVRRTGRLLGTLLAVSVLTGVVLFLAIAQTSIYRPLVAIRRALSAFKSGRRESRVARAGPPELQEIGAEFNDMAETVASQDARQLQFLAGVAHDLRTPLNALKLSAQMLLRAKTAPPPEKVRDSLVRISNQVDRLERMVGDLLDRTRIEAGNLELRLEECDLRALVEEVVELHRPSSEHHRLEYSVPDSPVPWRCDSTRLSQVLTNLVSNAIKYSPEGGVVSLRLESSERDVSVSVTDEGVGIPPDDLGTLFEPFKRSRTAAKDIPGVGLGLSVSRRIARAHGGDIEVESVVGTGSTFRLRLPR</sequence>